<dbReference type="PROSITE" id="PS51762">
    <property type="entry name" value="GH16_2"/>
    <property type="match status" value="1"/>
</dbReference>
<reference evidence="4" key="2">
    <citation type="submission" date="2020-11" db="EMBL/GenBank/DDBJ databases">
        <authorList>
            <person name="McCartney M.A."/>
            <person name="Auch B."/>
            <person name="Kono T."/>
            <person name="Mallez S."/>
            <person name="Becker A."/>
            <person name="Gohl D.M."/>
            <person name="Silverstein K.A.T."/>
            <person name="Koren S."/>
            <person name="Bechman K.B."/>
            <person name="Herman A."/>
            <person name="Abrahante J.E."/>
            <person name="Garbe J."/>
        </authorList>
    </citation>
    <scope>NUCLEOTIDE SEQUENCE</scope>
    <source>
        <strain evidence="4">Duluth1</strain>
        <tissue evidence="4">Whole animal</tissue>
    </source>
</reference>
<proteinExistence type="inferred from homology"/>
<dbReference type="InterPro" id="IPR013320">
    <property type="entry name" value="ConA-like_dom_sf"/>
</dbReference>
<protein>
    <recommendedName>
        <fullName evidence="3">GH16 domain-containing protein</fullName>
    </recommendedName>
</protein>
<name>A0A9D4LL99_DREPO</name>
<sequence>MLLVLSLVVVTVVSGDVHEPRISQLPSGEVEIAIEGPPDVEWQQVRYTIEGVQHSGVFHKSPGGHFYHHKQDAGQLGGKVHYTLVGEKDRQMVVVDGFRDTAPPAMILFPHGRPRRAEHRVMRDDFDGGSLNRGLWDLEHSMYGGYNGEFQVYGCDPKNVFLRDGHLFIKPTLTSEKYGEAYLHSGTMDMAQMCGSCTVSGENGCHRNGHDGILPPVMSGKLKSKNQIRFGRVTVRARTPRGDWLWPAIWMLPGSSAYGGWPRSGEIDMMESKGNTGFNNAVETTLHWGPDPNQNRFSMTHASKQGSFAQGMHTYVLDWTMDHIKVSVDDQQIFYVAIGNGGFWQKGGFSGANIWQSGTKMAPFDHHFYLILNVAVGGTKGWWSDSVHYNSHKPWNNHQSQRDAQKSFWDGRSNWQGSWHGDDVAMEVDYVEMVEYS</sequence>
<dbReference type="SUPFAM" id="SSF49899">
    <property type="entry name" value="Concanavalin A-like lectins/glucanases"/>
    <property type="match status" value="1"/>
</dbReference>
<feature type="signal peptide" evidence="2">
    <location>
        <begin position="1"/>
        <end position="15"/>
    </location>
</feature>
<evidence type="ECO:0000256" key="2">
    <source>
        <dbReference type="SAM" id="SignalP"/>
    </source>
</evidence>
<dbReference type="PANTHER" id="PTHR10963">
    <property type="entry name" value="GLYCOSYL HYDROLASE-RELATED"/>
    <property type="match status" value="1"/>
</dbReference>
<dbReference type="PANTHER" id="PTHR10963:SF55">
    <property type="entry name" value="GLYCOSIDE HYDROLASE FAMILY 16 PROTEIN"/>
    <property type="match status" value="1"/>
</dbReference>
<evidence type="ECO:0000259" key="3">
    <source>
        <dbReference type="PROSITE" id="PS51762"/>
    </source>
</evidence>
<evidence type="ECO:0000313" key="4">
    <source>
        <dbReference type="EMBL" id="KAH3858881.1"/>
    </source>
</evidence>
<feature type="domain" description="GH16" evidence="3">
    <location>
        <begin position="124"/>
        <end position="437"/>
    </location>
</feature>
<dbReference type="Pfam" id="PF00722">
    <property type="entry name" value="Glyco_hydro_16"/>
    <property type="match status" value="1"/>
</dbReference>
<dbReference type="Gene3D" id="2.60.120.200">
    <property type="match status" value="1"/>
</dbReference>
<dbReference type="AlphaFoldDB" id="A0A9D4LL99"/>
<comment type="caution">
    <text evidence="4">The sequence shown here is derived from an EMBL/GenBank/DDBJ whole genome shotgun (WGS) entry which is preliminary data.</text>
</comment>
<dbReference type="GO" id="GO:0005975">
    <property type="term" value="P:carbohydrate metabolic process"/>
    <property type="evidence" value="ECO:0007669"/>
    <property type="project" value="InterPro"/>
</dbReference>
<dbReference type="EMBL" id="JAIWYP010000003">
    <property type="protein sequence ID" value="KAH3858881.1"/>
    <property type="molecule type" value="Genomic_DNA"/>
</dbReference>
<keyword evidence="5" id="KW-1185">Reference proteome</keyword>
<dbReference type="GO" id="GO:0004553">
    <property type="term" value="F:hydrolase activity, hydrolyzing O-glycosyl compounds"/>
    <property type="evidence" value="ECO:0007669"/>
    <property type="project" value="InterPro"/>
</dbReference>
<keyword evidence="2" id="KW-0732">Signal</keyword>
<feature type="chain" id="PRO_5038801540" description="GH16 domain-containing protein" evidence="2">
    <location>
        <begin position="16"/>
        <end position="437"/>
    </location>
</feature>
<evidence type="ECO:0000256" key="1">
    <source>
        <dbReference type="ARBA" id="ARBA00006865"/>
    </source>
</evidence>
<gene>
    <name evidence="4" type="ORF">DPMN_101524</name>
</gene>
<organism evidence="4 5">
    <name type="scientific">Dreissena polymorpha</name>
    <name type="common">Zebra mussel</name>
    <name type="synonym">Mytilus polymorpha</name>
    <dbReference type="NCBI Taxonomy" id="45954"/>
    <lineage>
        <taxon>Eukaryota</taxon>
        <taxon>Metazoa</taxon>
        <taxon>Spiralia</taxon>
        <taxon>Lophotrochozoa</taxon>
        <taxon>Mollusca</taxon>
        <taxon>Bivalvia</taxon>
        <taxon>Autobranchia</taxon>
        <taxon>Heteroconchia</taxon>
        <taxon>Euheterodonta</taxon>
        <taxon>Imparidentia</taxon>
        <taxon>Neoheterodontei</taxon>
        <taxon>Myida</taxon>
        <taxon>Dreissenoidea</taxon>
        <taxon>Dreissenidae</taxon>
        <taxon>Dreissena</taxon>
    </lineage>
</organism>
<reference evidence="4" key="1">
    <citation type="journal article" date="2019" name="bioRxiv">
        <title>The Genome of the Zebra Mussel, Dreissena polymorpha: A Resource for Invasive Species Research.</title>
        <authorList>
            <person name="McCartney M.A."/>
            <person name="Auch B."/>
            <person name="Kono T."/>
            <person name="Mallez S."/>
            <person name="Zhang Y."/>
            <person name="Obille A."/>
            <person name="Becker A."/>
            <person name="Abrahante J.E."/>
            <person name="Garbe J."/>
            <person name="Badalamenti J.P."/>
            <person name="Herman A."/>
            <person name="Mangelson H."/>
            <person name="Liachko I."/>
            <person name="Sullivan S."/>
            <person name="Sone E.D."/>
            <person name="Koren S."/>
            <person name="Silverstein K.A.T."/>
            <person name="Beckman K.B."/>
            <person name="Gohl D.M."/>
        </authorList>
    </citation>
    <scope>NUCLEOTIDE SEQUENCE</scope>
    <source>
        <strain evidence="4">Duluth1</strain>
        <tissue evidence="4">Whole animal</tissue>
    </source>
</reference>
<dbReference type="Proteomes" id="UP000828390">
    <property type="component" value="Unassembled WGS sequence"/>
</dbReference>
<dbReference type="InterPro" id="IPR050546">
    <property type="entry name" value="Glycosyl_Hydrlase_16"/>
</dbReference>
<dbReference type="InterPro" id="IPR000757">
    <property type="entry name" value="Beta-glucanase-like"/>
</dbReference>
<comment type="similarity">
    <text evidence="1">Belongs to the glycosyl hydrolase 16 family.</text>
</comment>
<evidence type="ECO:0000313" key="5">
    <source>
        <dbReference type="Proteomes" id="UP000828390"/>
    </source>
</evidence>
<accession>A0A9D4LL99</accession>